<evidence type="ECO:0000313" key="2">
    <source>
        <dbReference type="Proteomes" id="UP001243989"/>
    </source>
</evidence>
<comment type="caution">
    <text evidence="1">The sequence shown here is derived from an EMBL/GenBank/DDBJ whole genome shotgun (WGS) entry which is preliminary data.</text>
</comment>
<reference evidence="1" key="1">
    <citation type="submission" date="2021-06" db="EMBL/GenBank/DDBJ databases">
        <title>Comparative genomics, transcriptomics and evolutionary studies reveal genomic signatures of adaptation to plant cell wall in hemibiotrophic fungi.</title>
        <authorList>
            <consortium name="DOE Joint Genome Institute"/>
            <person name="Baroncelli R."/>
            <person name="Diaz J.F."/>
            <person name="Benocci T."/>
            <person name="Peng M."/>
            <person name="Battaglia E."/>
            <person name="Haridas S."/>
            <person name="Andreopoulos W."/>
            <person name="Labutti K."/>
            <person name="Pangilinan J."/>
            <person name="Floch G.L."/>
            <person name="Makela M.R."/>
            <person name="Henrissat B."/>
            <person name="Grigoriev I.V."/>
            <person name="Crouch J.A."/>
            <person name="De Vries R.P."/>
            <person name="Sukno S.A."/>
            <person name="Thon M.R."/>
        </authorList>
    </citation>
    <scope>NUCLEOTIDE SEQUENCE</scope>
    <source>
        <strain evidence="1">CBS 102054</strain>
    </source>
</reference>
<sequence length="175" mass="19533">MRCGAVRELQCGVGVEGAFRRLRPFFSSSLELHFFGGRAAGRDAKTMQDADAVCVWVFLFGSERTGLLVLGSDRERKIRVYSSSTGQAMTEKRVQCLWGYLVPAQGRGKKKRQAVSPKRLALVLISSSASSSSSSCSFFCFVLVRLLLLRLPDTNDAQRRGKSCNRCRKSKQRER</sequence>
<dbReference type="Proteomes" id="UP001243989">
    <property type="component" value="Unassembled WGS sequence"/>
</dbReference>
<evidence type="ECO:0000313" key="1">
    <source>
        <dbReference type="EMBL" id="KAK1623623.1"/>
    </source>
</evidence>
<gene>
    <name evidence="1" type="ORF">BDP81DRAFT_119867</name>
</gene>
<protein>
    <submittedName>
        <fullName evidence="1">Uncharacterized protein</fullName>
    </submittedName>
</protein>
<dbReference type="AlphaFoldDB" id="A0AAI9ZG68"/>
<accession>A0AAI9ZG68</accession>
<proteinExistence type="predicted"/>
<dbReference type="RefSeq" id="XP_060439618.1">
    <property type="nucleotide sequence ID" value="XM_060581587.1"/>
</dbReference>
<organism evidence="1 2">
    <name type="scientific">Colletotrichum phormii</name>
    <dbReference type="NCBI Taxonomy" id="359342"/>
    <lineage>
        <taxon>Eukaryota</taxon>
        <taxon>Fungi</taxon>
        <taxon>Dikarya</taxon>
        <taxon>Ascomycota</taxon>
        <taxon>Pezizomycotina</taxon>
        <taxon>Sordariomycetes</taxon>
        <taxon>Hypocreomycetidae</taxon>
        <taxon>Glomerellales</taxon>
        <taxon>Glomerellaceae</taxon>
        <taxon>Colletotrichum</taxon>
        <taxon>Colletotrichum acutatum species complex</taxon>
    </lineage>
</organism>
<keyword evidence="2" id="KW-1185">Reference proteome</keyword>
<dbReference type="EMBL" id="JAHMHQ010000028">
    <property type="protein sequence ID" value="KAK1623623.1"/>
    <property type="molecule type" value="Genomic_DNA"/>
</dbReference>
<name>A0AAI9ZG68_9PEZI</name>
<dbReference type="GeneID" id="85466449"/>